<evidence type="ECO:0000313" key="2">
    <source>
        <dbReference type="EMBL" id="QFZ24482.1"/>
    </source>
</evidence>
<proteinExistence type="predicted"/>
<reference evidence="3" key="1">
    <citation type="journal article" date="2021" name="Curr. Microbiol.">
        <title>Complete genome of nocamycin-producing strain Saccharothrix syringae NRRL B-16468 reveals the biosynthetic potential for secondary metabolites.</title>
        <authorList>
            <person name="Mo X."/>
            <person name="Yang S."/>
        </authorList>
    </citation>
    <scope>NUCLEOTIDE SEQUENCE [LARGE SCALE GENOMIC DNA]</scope>
    <source>
        <strain evidence="3">ATCC 51364 / DSM 43886 / JCM 6844 / KCTC 9398 / NBRC 14523 / NRRL B-16468 / INA 2240</strain>
    </source>
</reference>
<sequence>MAVAVPVVLVLLWLVDAGFAGFRAATGRNARIDKRVYHLVAAGRGLAVGAAGLGVVAVPALVALAGAADVGARYDGLVGAGVRMLQVLLPFAGLLAAALPAYWLLPMRESAFVVLVGLGPFTLVRPVVVVAAAGWAAAGSGDWLVWAVAVAAAVGVLVVEPVVHRRWYRVPVRGLRA</sequence>
<evidence type="ECO:0000256" key="1">
    <source>
        <dbReference type="SAM" id="Phobius"/>
    </source>
</evidence>
<organism evidence="2 3">
    <name type="scientific">Saccharothrix syringae</name>
    <name type="common">Nocardiopsis syringae</name>
    <dbReference type="NCBI Taxonomy" id="103733"/>
    <lineage>
        <taxon>Bacteria</taxon>
        <taxon>Bacillati</taxon>
        <taxon>Actinomycetota</taxon>
        <taxon>Actinomycetes</taxon>
        <taxon>Pseudonocardiales</taxon>
        <taxon>Pseudonocardiaceae</taxon>
        <taxon>Saccharothrix</taxon>
    </lineage>
</organism>
<dbReference type="Proteomes" id="UP000325787">
    <property type="component" value="Chromosome"/>
</dbReference>
<feature type="transmembrane region" description="Helical" evidence="1">
    <location>
        <begin position="112"/>
        <end position="137"/>
    </location>
</feature>
<keyword evidence="1" id="KW-0472">Membrane</keyword>
<protein>
    <submittedName>
        <fullName evidence="2">Oxidoreductase</fullName>
    </submittedName>
</protein>
<dbReference type="AlphaFoldDB" id="A0A5Q0HFU2"/>
<feature type="transmembrane region" description="Helical" evidence="1">
    <location>
        <begin position="46"/>
        <end position="67"/>
    </location>
</feature>
<keyword evidence="3" id="KW-1185">Reference proteome</keyword>
<keyword evidence="1" id="KW-1133">Transmembrane helix</keyword>
<feature type="transmembrane region" description="Helical" evidence="1">
    <location>
        <begin position="87"/>
        <end position="105"/>
    </location>
</feature>
<keyword evidence="1" id="KW-0812">Transmembrane</keyword>
<dbReference type="EMBL" id="CP034550">
    <property type="protein sequence ID" value="QFZ24482.1"/>
    <property type="molecule type" value="Genomic_DNA"/>
</dbReference>
<feature type="transmembrane region" description="Helical" evidence="1">
    <location>
        <begin position="6"/>
        <end position="25"/>
    </location>
</feature>
<gene>
    <name evidence="2" type="ORF">EKG83_24880</name>
</gene>
<name>A0A5Q0HFU2_SACSY</name>
<accession>A0A5Q0HFU2</accession>
<feature type="transmembrane region" description="Helical" evidence="1">
    <location>
        <begin position="143"/>
        <end position="163"/>
    </location>
</feature>
<dbReference type="KEGG" id="ssyi:EKG83_24880"/>
<evidence type="ECO:0000313" key="3">
    <source>
        <dbReference type="Proteomes" id="UP000325787"/>
    </source>
</evidence>